<feature type="region of interest" description="Disordered" evidence="10">
    <location>
        <begin position="204"/>
        <end position="241"/>
    </location>
</feature>
<keyword evidence="7" id="KW-0446">Lipid-binding</keyword>
<keyword evidence="13" id="KW-1185">Reference proteome</keyword>
<proteinExistence type="predicted"/>
<comment type="caution">
    <text evidence="12">The sequence shown here is derived from an EMBL/GenBank/DDBJ whole genome shotgun (WGS) entry which is preliminary data.</text>
</comment>
<feature type="compositionally biased region" description="Polar residues" evidence="10">
    <location>
        <begin position="230"/>
        <end position="241"/>
    </location>
</feature>
<dbReference type="GO" id="GO:0032865">
    <property type="term" value="C:ERMES complex"/>
    <property type="evidence" value="ECO:0007669"/>
    <property type="project" value="InterPro"/>
</dbReference>
<comment type="subcellular location">
    <subcellularLocation>
        <location evidence="1">Membrane</location>
    </subcellularLocation>
</comment>
<evidence type="ECO:0000259" key="11">
    <source>
        <dbReference type="PROSITE" id="PS51847"/>
    </source>
</evidence>
<gene>
    <name evidence="12" type="ORF">CYY_008645</name>
</gene>
<dbReference type="GO" id="GO:0008289">
    <property type="term" value="F:lipid binding"/>
    <property type="evidence" value="ECO:0007669"/>
    <property type="project" value="UniProtKB-KW"/>
</dbReference>
<dbReference type="InterPro" id="IPR031468">
    <property type="entry name" value="SMP_LBD"/>
</dbReference>
<dbReference type="GO" id="GO:0007005">
    <property type="term" value="P:mitochondrion organization"/>
    <property type="evidence" value="ECO:0007669"/>
    <property type="project" value="InterPro"/>
</dbReference>
<keyword evidence="9" id="KW-0472">Membrane</keyword>
<sequence>MSFKLSWGNFDNNFIENLKNTLTDTLNNGPPIPNITDKLSVYNLVLGDLAPQVELLEIDPSKDKLTFVFKFKYQGNALLELRTNVQANPVYLGSSLNIKSKREKNMLKNLRLGPASKPHVIPLSIVIKDIDFEGVLSVSIVNAKIEASFKEDPLKSINIVTSFDEFPPAAAFIKSLVEGQLRDFIMKEFPTIVGSITIPLPASPDSSPVYSSTQTTPSFTPPSSLTQQTENSISINNSPNLHSSNKVSTMLPFPSTSNANNFSLIDEMDK</sequence>
<dbReference type="InterPro" id="IPR058825">
    <property type="entry name" value="MDM34_N"/>
</dbReference>
<dbReference type="Proteomes" id="UP000695562">
    <property type="component" value="Unassembled WGS sequence"/>
</dbReference>
<dbReference type="Pfam" id="PF26545">
    <property type="entry name" value="Mdm34_N"/>
    <property type="match status" value="1"/>
</dbReference>
<evidence type="ECO:0000256" key="4">
    <source>
        <dbReference type="ARBA" id="ARBA00022692"/>
    </source>
</evidence>
<feature type="compositionally biased region" description="Low complexity" evidence="10">
    <location>
        <begin position="211"/>
        <end position="229"/>
    </location>
</feature>
<accession>A0A8J4V132</accession>
<keyword evidence="6" id="KW-0445">Lipid transport</keyword>
<dbReference type="CDD" id="cd21673">
    <property type="entry name" value="SMP_Mdm34"/>
    <property type="match status" value="1"/>
</dbReference>
<evidence type="ECO:0000256" key="8">
    <source>
        <dbReference type="ARBA" id="ARBA00023128"/>
    </source>
</evidence>
<evidence type="ECO:0000256" key="5">
    <source>
        <dbReference type="ARBA" id="ARBA00022787"/>
    </source>
</evidence>
<dbReference type="PANTHER" id="PTHR28185:SF1">
    <property type="entry name" value="MITOCHONDRIAL DISTRIBUTION AND MORPHOLOGY PROTEIN 34"/>
    <property type="match status" value="1"/>
</dbReference>
<evidence type="ECO:0000256" key="10">
    <source>
        <dbReference type="SAM" id="MobiDB-lite"/>
    </source>
</evidence>
<evidence type="ECO:0000256" key="9">
    <source>
        <dbReference type="ARBA" id="ARBA00023136"/>
    </source>
</evidence>
<evidence type="ECO:0000313" key="13">
    <source>
        <dbReference type="Proteomes" id="UP000695562"/>
    </source>
</evidence>
<reference evidence="12" key="1">
    <citation type="submission" date="2020-01" db="EMBL/GenBank/DDBJ databases">
        <title>Development of genomics and gene disruption for Polysphondylium violaceum indicates a role for the polyketide synthase stlB in stalk morphogenesis.</title>
        <authorList>
            <person name="Narita B."/>
            <person name="Kawabe Y."/>
            <person name="Kin K."/>
            <person name="Saito T."/>
            <person name="Gibbs R."/>
            <person name="Kuspa A."/>
            <person name="Muzny D."/>
            <person name="Queller D."/>
            <person name="Richards S."/>
            <person name="Strassman J."/>
            <person name="Sucgang R."/>
            <person name="Worley K."/>
            <person name="Schaap P."/>
        </authorList>
    </citation>
    <scope>NUCLEOTIDE SEQUENCE</scope>
    <source>
        <strain evidence="12">QSvi11</strain>
    </source>
</reference>
<keyword evidence="2" id="KW-0813">Transport</keyword>
<keyword evidence="3" id="KW-1134">Transmembrane beta strand</keyword>
<dbReference type="PROSITE" id="PS51847">
    <property type="entry name" value="SMP"/>
    <property type="match status" value="1"/>
</dbReference>
<dbReference type="AlphaFoldDB" id="A0A8J4V132"/>
<evidence type="ECO:0000256" key="7">
    <source>
        <dbReference type="ARBA" id="ARBA00023121"/>
    </source>
</evidence>
<keyword evidence="4" id="KW-0812">Transmembrane</keyword>
<organism evidence="12 13">
    <name type="scientific">Polysphondylium violaceum</name>
    <dbReference type="NCBI Taxonomy" id="133409"/>
    <lineage>
        <taxon>Eukaryota</taxon>
        <taxon>Amoebozoa</taxon>
        <taxon>Evosea</taxon>
        <taxon>Eumycetozoa</taxon>
        <taxon>Dictyostelia</taxon>
        <taxon>Dictyosteliales</taxon>
        <taxon>Dictyosteliaceae</taxon>
        <taxon>Polysphondylium</taxon>
    </lineage>
</organism>
<evidence type="ECO:0000256" key="1">
    <source>
        <dbReference type="ARBA" id="ARBA00004370"/>
    </source>
</evidence>
<evidence type="ECO:0000313" key="12">
    <source>
        <dbReference type="EMBL" id="KAF2070037.1"/>
    </source>
</evidence>
<dbReference type="InterPro" id="IPR027536">
    <property type="entry name" value="MDM34"/>
</dbReference>
<name>A0A8J4V132_9MYCE</name>
<evidence type="ECO:0000256" key="6">
    <source>
        <dbReference type="ARBA" id="ARBA00023055"/>
    </source>
</evidence>
<dbReference type="GO" id="GO:1990456">
    <property type="term" value="P:mitochondrion-endoplasmic reticulum membrane tethering"/>
    <property type="evidence" value="ECO:0007669"/>
    <property type="project" value="TreeGrafter"/>
</dbReference>
<evidence type="ECO:0000256" key="2">
    <source>
        <dbReference type="ARBA" id="ARBA00022448"/>
    </source>
</evidence>
<dbReference type="OrthoDB" id="17927at2759"/>
<feature type="domain" description="SMP-LTD" evidence="11">
    <location>
        <begin position="1"/>
        <end position="209"/>
    </location>
</feature>
<protein>
    <recommendedName>
        <fullName evidence="11">SMP-LTD domain-containing protein</fullName>
    </recommendedName>
</protein>
<dbReference type="PANTHER" id="PTHR28185">
    <property type="entry name" value="MITOCHONDRIAL DISTRIBUTION AND MORPHOLOGY PROTEIN 34"/>
    <property type="match status" value="1"/>
</dbReference>
<dbReference type="GO" id="GO:0015914">
    <property type="term" value="P:phospholipid transport"/>
    <property type="evidence" value="ECO:0007669"/>
    <property type="project" value="TreeGrafter"/>
</dbReference>
<keyword evidence="5" id="KW-1000">Mitochondrion outer membrane</keyword>
<evidence type="ECO:0000256" key="3">
    <source>
        <dbReference type="ARBA" id="ARBA00022452"/>
    </source>
</evidence>
<keyword evidence="8" id="KW-0496">Mitochondrion</keyword>
<dbReference type="EMBL" id="AJWJ01000553">
    <property type="protein sequence ID" value="KAF2070037.1"/>
    <property type="molecule type" value="Genomic_DNA"/>
</dbReference>